<reference evidence="12" key="1">
    <citation type="submission" date="2016-10" db="EMBL/GenBank/DDBJ databases">
        <authorList>
            <person name="Varghese N."/>
            <person name="Submissions S."/>
        </authorList>
    </citation>
    <scope>NUCLEOTIDE SEQUENCE [LARGE SCALE GENOMIC DNA]</scope>
    <source>
        <strain evidence="12">JCM 21621</strain>
    </source>
</reference>
<dbReference type="Proteomes" id="UP000242957">
    <property type="component" value="Unassembled WGS sequence"/>
</dbReference>
<dbReference type="Pfam" id="PF00108">
    <property type="entry name" value="Thiolase_N"/>
    <property type="match status" value="1"/>
</dbReference>
<evidence type="ECO:0000256" key="5">
    <source>
        <dbReference type="ARBA" id="ARBA00023055"/>
    </source>
</evidence>
<evidence type="ECO:0000313" key="12">
    <source>
        <dbReference type="Proteomes" id="UP000242957"/>
    </source>
</evidence>
<dbReference type="SUPFAM" id="SSF53901">
    <property type="entry name" value="Thiolase-like"/>
    <property type="match status" value="2"/>
</dbReference>
<evidence type="ECO:0000256" key="7">
    <source>
        <dbReference type="ARBA" id="ARBA00023140"/>
    </source>
</evidence>
<feature type="domain" description="Thiolase N-terminal" evidence="9">
    <location>
        <begin position="22"/>
        <end position="192"/>
    </location>
</feature>
<dbReference type="InterPro" id="IPR020613">
    <property type="entry name" value="Thiolase_CS"/>
</dbReference>
<feature type="domain" description="Thiolase C-terminal" evidence="10">
    <location>
        <begin position="264"/>
        <end position="385"/>
    </location>
</feature>
<keyword evidence="12" id="KW-1185">Reference proteome</keyword>
<dbReference type="PROSITE" id="PS00737">
    <property type="entry name" value="THIOLASE_2"/>
    <property type="match status" value="1"/>
</dbReference>
<dbReference type="InterPro" id="IPR002155">
    <property type="entry name" value="Thiolase"/>
</dbReference>
<dbReference type="PANTHER" id="PTHR42870:SF1">
    <property type="entry name" value="NON-SPECIFIC LIPID-TRANSFER PROTEIN-LIKE 2"/>
    <property type="match status" value="1"/>
</dbReference>
<keyword evidence="6" id="KW-0446">Lipid-binding</keyword>
<evidence type="ECO:0000256" key="6">
    <source>
        <dbReference type="ARBA" id="ARBA00023121"/>
    </source>
</evidence>
<dbReference type="InterPro" id="IPR020616">
    <property type="entry name" value="Thiolase_N"/>
</dbReference>
<dbReference type="EC" id="2.3.1.176" evidence="2"/>
<dbReference type="STRING" id="198616.SAMN05216193_104283"/>
<keyword evidence="3" id="KW-0813">Transport</keyword>
<comment type="subcellular location">
    <subcellularLocation>
        <location evidence="1">Peroxisome</location>
    </subcellularLocation>
</comment>
<dbReference type="RefSeq" id="WP_090416028.1">
    <property type="nucleotide sequence ID" value="NZ_FNIJ01000004.1"/>
</dbReference>
<dbReference type="PROSITE" id="PS00098">
    <property type="entry name" value="THIOLASE_1"/>
    <property type="match status" value="1"/>
</dbReference>
<keyword evidence="7" id="KW-0576">Peroxisome</keyword>
<evidence type="ECO:0000256" key="2">
    <source>
        <dbReference type="ARBA" id="ARBA00012352"/>
    </source>
</evidence>
<dbReference type="EMBL" id="FNIJ01000004">
    <property type="protein sequence ID" value="SDN69203.1"/>
    <property type="molecule type" value="Genomic_DNA"/>
</dbReference>
<accession>A0A1H0DGF1</accession>
<keyword evidence="5" id="KW-0445">Lipid transport</keyword>
<dbReference type="InterPro" id="IPR016039">
    <property type="entry name" value="Thiolase-like"/>
</dbReference>
<dbReference type="GO" id="GO:0008289">
    <property type="term" value="F:lipid binding"/>
    <property type="evidence" value="ECO:0007669"/>
    <property type="project" value="UniProtKB-KW"/>
</dbReference>
<dbReference type="PIRSF" id="PIRSF000429">
    <property type="entry name" value="Ac-CoA_Ac_transf"/>
    <property type="match status" value="1"/>
</dbReference>
<dbReference type="CDD" id="cd00829">
    <property type="entry name" value="SCP-x_thiolase"/>
    <property type="match status" value="1"/>
</dbReference>
<dbReference type="NCBIfam" id="NF006102">
    <property type="entry name" value="PRK08256.1"/>
    <property type="match status" value="1"/>
</dbReference>
<dbReference type="GO" id="GO:0003988">
    <property type="term" value="F:acetyl-CoA C-acyltransferase activity"/>
    <property type="evidence" value="ECO:0007669"/>
    <property type="project" value="UniProtKB-ARBA"/>
</dbReference>
<name>A0A1H0DGF1_9PSED</name>
<protein>
    <recommendedName>
        <fullName evidence="2">propanoyl-CoA C-acyltransferase</fullName>
        <ecNumber evidence="2">2.3.1.176</ecNumber>
    </recommendedName>
    <alternativeName>
        <fullName evidence="8">Propanoyl-CoA C-acyltransferase</fullName>
    </alternativeName>
</protein>
<dbReference type="OrthoDB" id="7053663at2"/>
<dbReference type="Pfam" id="PF22691">
    <property type="entry name" value="Thiolase_C_1"/>
    <property type="match status" value="1"/>
</dbReference>
<dbReference type="PANTHER" id="PTHR42870">
    <property type="entry name" value="ACETYL-COA C-ACETYLTRANSFERASE"/>
    <property type="match status" value="1"/>
</dbReference>
<evidence type="ECO:0000259" key="10">
    <source>
        <dbReference type="Pfam" id="PF22691"/>
    </source>
</evidence>
<organism evidence="11 12">
    <name type="scientific">Pseudomonas jinjuensis</name>
    <dbReference type="NCBI Taxonomy" id="198616"/>
    <lineage>
        <taxon>Bacteria</taxon>
        <taxon>Pseudomonadati</taxon>
        <taxon>Pseudomonadota</taxon>
        <taxon>Gammaproteobacteria</taxon>
        <taxon>Pseudomonadales</taxon>
        <taxon>Pseudomonadaceae</taxon>
        <taxon>Pseudomonas</taxon>
    </lineage>
</organism>
<keyword evidence="4 11" id="KW-0808">Transferase</keyword>
<proteinExistence type="predicted"/>
<evidence type="ECO:0000259" key="9">
    <source>
        <dbReference type="Pfam" id="PF00108"/>
    </source>
</evidence>
<evidence type="ECO:0000256" key="1">
    <source>
        <dbReference type="ARBA" id="ARBA00004275"/>
    </source>
</evidence>
<evidence type="ECO:0000313" key="11">
    <source>
        <dbReference type="EMBL" id="SDN69203.1"/>
    </source>
</evidence>
<evidence type="ECO:0000256" key="3">
    <source>
        <dbReference type="ARBA" id="ARBA00022448"/>
    </source>
</evidence>
<dbReference type="InterPro" id="IPR055140">
    <property type="entry name" value="Thiolase_C_2"/>
</dbReference>
<dbReference type="InterPro" id="IPR020615">
    <property type="entry name" value="Thiolase_acyl_enz_int_AS"/>
</dbReference>
<sequence length="396" mass="41749">MSQKPYVAGVGMIKFVKPGTSGTYIEMGAEAIRLALKDAGLDYNLVQQAYAGYVYGDSTCGQAALYEVGMSGIPVVNVNNNCATGSSALWLARQAVESGAVDCALAVGFEQMQPGALKGHWDDRPRATTHMTQGIIDELCADVAGIPGALQMFGGAGREHMQKYGTQMSTFAAIRAKASRHAANNPLAMFRKVVTTEDVMNDQVIWPGVMTRLMACPPTCGAAAAIICSEAFARKHGLRTDVVILAQAMTTDSPAAFESRSMIEVVGFDMALRAGKAVYEKAGVDPRDIRVAEMHDCFAHNELLTYESLGLCPVGGAEKFVLDGDNTYGGQVVTNPSGGLLSKGHPLGATGLAQCYELTRQIRGSAEATQVEGVNLALQHNLGLGGACVVTLYGRG</sequence>
<gene>
    <name evidence="11" type="ORF">SAMN05216193_104283</name>
</gene>
<dbReference type="Gene3D" id="3.40.47.10">
    <property type="match status" value="1"/>
</dbReference>
<evidence type="ECO:0000256" key="8">
    <source>
        <dbReference type="ARBA" id="ARBA00032316"/>
    </source>
</evidence>
<dbReference type="AlphaFoldDB" id="A0A1H0DGF1"/>
<evidence type="ECO:0000256" key="4">
    <source>
        <dbReference type="ARBA" id="ARBA00022679"/>
    </source>
</evidence>
<dbReference type="GO" id="GO:0006869">
    <property type="term" value="P:lipid transport"/>
    <property type="evidence" value="ECO:0007669"/>
    <property type="project" value="UniProtKB-KW"/>
</dbReference>